<sequence>MDSGPERHEAFLKLFTASDAALRAYVRVLVPTRDDAAEIMQEISLVLWRKFDEYQGHEDFRRWAFGVARFQVLAWRRDKARDRLVLSESAVESIAQQMTEDAAQLELQRSALETCIGKLQEEQRSLLRAAYAPGVKLDWLSKETGKTVQSLYKNLQRIRARLLDCVRRNAGAGDLR</sequence>
<organism evidence="6 7">
    <name type="scientific">Anatilimnocola aggregata</name>
    <dbReference type="NCBI Taxonomy" id="2528021"/>
    <lineage>
        <taxon>Bacteria</taxon>
        <taxon>Pseudomonadati</taxon>
        <taxon>Planctomycetota</taxon>
        <taxon>Planctomycetia</taxon>
        <taxon>Pirellulales</taxon>
        <taxon>Pirellulaceae</taxon>
        <taxon>Anatilimnocola</taxon>
    </lineage>
</organism>
<accession>A0A517Y4Y4</accession>
<dbReference type="Pfam" id="PF04542">
    <property type="entry name" value="Sigma70_r2"/>
    <property type="match status" value="1"/>
</dbReference>
<dbReference type="InterPro" id="IPR007627">
    <property type="entry name" value="RNA_pol_sigma70_r2"/>
</dbReference>
<dbReference type="SUPFAM" id="SSF88946">
    <property type="entry name" value="Sigma2 domain of RNA polymerase sigma factors"/>
    <property type="match status" value="1"/>
</dbReference>
<keyword evidence="4" id="KW-0804">Transcription</keyword>
<evidence type="ECO:0000256" key="4">
    <source>
        <dbReference type="ARBA" id="ARBA00023163"/>
    </source>
</evidence>
<feature type="domain" description="RNA polymerase sigma-70 region 2" evidence="5">
    <location>
        <begin position="20"/>
        <end position="81"/>
    </location>
</feature>
<proteinExistence type="inferred from homology"/>
<evidence type="ECO:0000256" key="2">
    <source>
        <dbReference type="ARBA" id="ARBA00023015"/>
    </source>
</evidence>
<evidence type="ECO:0000313" key="7">
    <source>
        <dbReference type="Proteomes" id="UP000315017"/>
    </source>
</evidence>
<dbReference type="AlphaFoldDB" id="A0A517Y4Y4"/>
<keyword evidence="7" id="KW-1185">Reference proteome</keyword>
<evidence type="ECO:0000256" key="3">
    <source>
        <dbReference type="ARBA" id="ARBA00023082"/>
    </source>
</evidence>
<dbReference type="NCBIfam" id="TIGR02989">
    <property type="entry name" value="Sig-70_gvs1"/>
    <property type="match status" value="1"/>
</dbReference>
<dbReference type="InterPro" id="IPR039425">
    <property type="entry name" value="RNA_pol_sigma-70-like"/>
</dbReference>
<dbReference type="PANTHER" id="PTHR43133">
    <property type="entry name" value="RNA POLYMERASE ECF-TYPE SIGMA FACTO"/>
    <property type="match status" value="1"/>
</dbReference>
<dbReference type="InterPro" id="IPR013325">
    <property type="entry name" value="RNA_pol_sigma_r2"/>
</dbReference>
<dbReference type="GO" id="GO:0006352">
    <property type="term" value="P:DNA-templated transcription initiation"/>
    <property type="evidence" value="ECO:0007669"/>
    <property type="project" value="InterPro"/>
</dbReference>
<dbReference type="InterPro" id="IPR014331">
    <property type="entry name" value="RNA_pol_sigma70_ECF_RHOBA"/>
</dbReference>
<comment type="similarity">
    <text evidence="1">Belongs to the sigma-70 factor family. ECF subfamily.</text>
</comment>
<dbReference type="EMBL" id="CP036274">
    <property type="protein sequence ID" value="QDU25304.1"/>
    <property type="molecule type" value="Genomic_DNA"/>
</dbReference>
<dbReference type="SUPFAM" id="SSF88659">
    <property type="entry name" value="Sigma3 and sigma4 domains of RNA polymerase sigma factors"/>
    <property type="match status" value="1"/>
</dbReference>
<dbReference type="GO" id="GO:0016987">
    <property type="term" value="F:sigma factor activity"/>
    <property type="evidence" value="ECO:0007669"/>
    <property type="project" value="UniProtKB-KW"/>
</dbReference>
<evidence type="ECO:0000259" key="5">
    <source>
        <dbReference type="Pfam" id="PF04542"/>
    </source>
</evidence>
<evidence type="ECO:0000313" key="6">
    <source>
        <dbReference type="EMBL" id="QDU25304.1"/>
    </source>
</evidence>
<reference evidence="6 7" key="1">
    <citation type="submission" date="2019-02" db="EMBL/GenBank/DDBJ databases">
        <title>Deep-cultivation of Planctomycetes and their phenomic and genomic characterization uncovers novel biology.</title>
        <authorList>
            <person name="Wiegand S."/>
            <person name="Jogler M."/>
            <person name="Boedeker C."/>
            <person name="Pinto D."/>
            <person name="Vollmers J."/>
            <person name="Rivas-Marin E."/>
            <person name="Kohn T."/>
            <person name="Peeters S.H."/>
            <person name="Heuer A."/>
            <person name="Rast P."/>
            <person name="Oberbeckmann S."/>
            <person name="Bunk B."/>
            <person name="Jeske O."/>
            <person name="Meyerdierks A."/>
            <person name="Storesund J.E."/>
            <person name="Kallscheuer N."/>
            <person name="Luecker S."/>
            <person name="Lage O.M."/>
            <person name="Pohl T."/>
            <person name="Merkel B.J."/>
            <person name="Hornburger P."/>
            <person name="Mueller R.-W."/>
            <person name="Bruemmer F."/>
            <person name="Labrenz M."/>
            <person name="Spormann A.M."/>
            <person name="Op den Camp H."/>
            <person name="Overmann J."/>
            <person name="Amann R."/>
            <person name="Jetten M.S.M."/>
            <person name="Mascher T."/>
            <person name="Medema M.H."/>
            <person name="Devos D.P."/>
            <person name="Kaster A.-K."/>
            <person name="Ovreas L."/>
            <person name="Rohde M."/>
            <person name="Galperin M.Y."/>
            <person name="Jogler C."/>
        </authorList>
    </citation>
    <scope>NUCLEOTIDE SEQUENCE [LARGE SCALE GENOMIC DNA]</scope>
    <source>
        <strain evidence="6 7">ETA_A8</strain>
    </source>
</reference>
<dbReference type="Gene3D" id="1.10.1740.10">
    <property type="match status" value="1"/>
</dbReference>
<dbReference type="KEGG" id="aagg:ETAA8_03680"/>
<gene>
    <name evidence="6" type="ORF">ETAA8_03680</name>
</gene>
<dbReference type="PANTHER" id="PTHR43133:SF51">
    <property type="entry name" value="RNA POLYMERASE SIGMA FACTOR"/>
    <property type="match status" value="1"/>
</dbReference>
<dbReference type="Gene3D" id="1.10.10.10">
    <property type="entry name" value="Winged helix-like DNA-binding domain superfamily/Winged helix DNA-binding domain"/>
    <property type="match status" value="1"/>
</dbReference>
<dbReference type="OrthoDB" id="6383365at2"/>
<protein>
    <submittedName>
        <fullName evidence="6">RNA polymerase sigma factor</fullName>
    </submittedName>
</protein>
<evidence type="ECO:0000256" key="1">
    <source>
        <dbReference type="ARBA" id="ARBA00010641"/>
    </source>
</evidence>
<dbReference type="NCBIfam" id="TIGR02937">
    <property type="entry name" value="sigma70-ECF"/>
    <property type="match status" value="1"/>
</dbReference>
<dbReference type="InterPro" id="IPR013324">
    <property type="entry name" value="RNA_pol_sigma_r3/r4-like"/>
</dbReference>
<dbReference type="RefSeq" id="WP_145084034.1">
    <property type="nucleotide sequence ID" value="NZ_CP036274.1"/>
</dbReference>
<dbReference type="InterPro" id="IPR036388">
    <property type="entry name" value="WH-like_DNA-bd_sf"/>
</dbReference>
<name>A0A517Y4Y4_9BACT</name>
<dbReference type="InterPro" id="IPR014284">
    <property type="entry name" value="RNA_pol_sigma-70_dom"/>
</dbReference>
<dbReference type="Proteomes" id="UP000315017">
    <property type="component" value="Chromosome"/>
</dbReference>
<keyword evidence="3" id="KW-0731">Sigma factor</keyword>
<keyword evidence="2" id="KW-0805">Transcription regulation</keyword>